<dbReference type="RefSeq" id="WP_119853233.1">
    <property type="nucleotide sequence ID" value="NZ_QYSE01000002.1"/>
</dbReference>
<proteinExistence type="predicted"/>
<dbReference type="EMBL" id="QYSE01000002">
    <property type="protein sequence ID" value="RJF35794.1"/>
    <property type="molecule type" value="Genomic_DNA"/>
</dbReference>
<protein>
    <submittedName>
        <fullName evidence="1">Uncharacterized protein</fullName>
    </submittedName>
</protein>
<comment type="caution">
    <text evidence="1">The sequence shown here is derived from an EMBL/GenBank/DDBJ whole genome shotgun (WGS) entry which is preliminary data.</text>
</comment>
<reference evidence="1 2" key="1">
    <citation type="submission" date="2018-09" db="EMBL/GenBank/DDBJ databases">
        <title>Identification of marine bacteria producing industrial enzymes.</title>
        <authorList>
            <person name="Cheng T.H."/>
            <person name="Saidin J."/>
            <person name="Muhd D.D."/>
            <person name="Isa M.N.M."/>
            <person name="Bakar M.F.A."/>
            <person name="Ismail N."/>
        </authorList>
    </citation>
    <scope>NUCLEOTIDE SEQUENCE [LARGE SCALE GENOMIC DNA]</scope>
    <source>
        <strain evidence="1 2">MNAD 1.6</strain>
    </source>
</reference>
<dbReference type="Proteomes" id="UP000265938">
    <property type="component" value="Unassembled WGS sequence"/>
</dbReference>
<evidence type="ECO:0000313" key="1">
    <source>
        <dbReference type="EMBL" id="RJF35794.1"/>
    </source>
</evidence>
<gene>
    <name evidence="1" type="ORF">D4741_12565</name>
</gene>
<dbReference type="AlphaFoldDB" id="A0A3A3F4R5"/>
<sequence>MFLSPDKDKQAVGSVINCGATTNFETLISISRVAQPIEKTILLSLDGHPSNTSYKVTWTSNNDIELTDFEFAKLLSFHSRNTVGDIAKSHIHPKN</sequence>
<name>A0A3A3F4R5_9GAMM</name>
<accession>A0A3A3F4R5</accession>
<evidence type="ECO:0000313" key="2">
    <source>
        <dbReference type="Proteomes" id="UP000265938"/>
    </source>
</evidence>
<organism evidence="1 2">
    <name type="scientific">Pseudoalteromonas gelatinilytica</name>
    <dbReference type="NCBI Taxonomy" id="1703256"/>
    <lineage>
        <taxon>Bacteria</taxon>
        <taxon>Pseudomonadati</taxon>
        <taxon>Pseudomonadota</taxon>
        <taxon>Gammaproteobacteria</taxon>
        <taxon>Alteromonadales</taxon>
        <taxon>Pseudoalteromonadaceae</taxon>
        <taxon>Pseudoalteromonas</taxon>
    </lineage>
</organism>